<feature type="binding site" description="axial binding residue" evidence="9">
    <location>
        <position position="86"/>
    </location>
    <ligand>
        <name>heme</name>
        <dbReference type="ChEBI" id="CHEBI:30413"/>
    </ligand>
    <ligandPart>
        <name>Fe</name>
        <dbReference type="ChEBI" id="CHEBI:18248"/>
    </ligandPart>
</feature>
<dbReference type="Pfam" id="PF05730">
    <property type="entry name" value="CFEM"/>
    <property type="match status" value="1"/>
</dbReference>
<keyword evidence="7 9" id="KW-1015">Disulfide bond</keyword>
<feature type="transmembrane region" description="Helical" evidence="11">
    <location>
        <begin position="38"/>
        <end position="56"/>
    </location>
</feature>
<evidence type="ECO:0000256" key="10">
    <source>
        <dbReference type="SAM" id="MobiDB-lite"/>
    </source>
</evidence>
<comment type="similarity">
    <text evidence="3">Belongs to the RBT5 family.</text>
</comment>
<dbReference type="InterPro" id="IPR008427">
    <property type="entry name" value="Extracellular_membr_CFEM_dom"/>
</dbReference>
<dbReference type="GO" id="GO:0005576">
    <property type="term" value="C:extracellular region"/>
    <property type="evidence" value="ECO:0007669"/>
    <property type="project" value="UniProtKB-SubCell"/>
</dbReference>
<evidence type="ECO:0000256" key="4">
    <source>
        <dbReference type="ARBA" id="ARBA00022525"/>
    </source>
</evidence>
<evidence type="ECO:0000256" key="3">
    <source>
        <dbReference type="ARBA" id="ARBA00010031"/>
    </source>
</evidence>
<dbReference type="GO" id="GO:0098552">
    <property type="term" value="C:side of membrane"/>
    <property type="evidence" value="ECO:0007669"/>
    <property type="project" value="UniProtKB-KW"/>
</dbReference>
<dbReference type="CDD" id="cd12087">
    <property type="entry name" value="TM_EGFR-like"/>
    <property type="match status" value="1"/>
</dbReference>
<evidence type="ECO:0000256" key="5">
    <source>
        <dbReference type="ARBA" id="ARBA00022622"/>
    </source>
</evidence>
<accession>A0AAN8NUU9</accession>
<evidence type="ECO:0000313" key="14">
    <source>
        <dbReference type="Proteomes" id="UP001307849"/>
    </source>
</evidence>
<keyword evidence="8" id="KW-0449">Lipoprotein</keyword>
<organism evidence="13 14">
    <name type="scientific">Arthrobotrys conoides</name>
    <dbReference type="NCBI Taxonomy" id="74498"/>
    <lineage>
        <taxon>Eukaryota</taxon>
        <taxon>Fungi</taxon>
        <taxon>Dikarya</taxon>
        <taxon>Ascomycota</taxon>
        <taxon>Pezizomycotina</taxon>
        <taxon>Orbiliomycetes</taxon>
        <taxon>Orbiliales</taxon>
        <taxon>Orbiliaceae</taxon>
        <taxon>Arthrobotrys</taxon>
    </lineage>
</organism>
<keyword evidence="9" id="KW-0479">Metal-binding</keyword>
<keyword evidence="9" id="KW-0349">Heme</keyword>
<proteinExistence type="inferred from homology"/>
<evidence type="ECO:0000256" key="7">
    <source>
        <dbReference type="ARBA" id="ARBA00023157"/>
    </source>
</evidence>
<dbReference type="EMBL" id="JAVHJM010000006">
    <property type="protein sequence ID" value="KAK6513078.1"/>
    <property type="molecule type" value="Genomic_DNA"/>
</dbReference>
<dbReference type="PROSITE" id="PS52012">
    <property type="entry name" value="CFEM"/>
    <property type="match status" value="1"/>
</dbReference>
<comment type="caution">
    <text evidence="13">The sequence shown here is derived from an EMBL/GenBank/DDBJ whole genome shotgun (WGS) entry which is preliminary data.</text>
</comment>
<evidence type="ECO:0000256" key="11">
    <source>
        <dbReference type="SAM" id="Phobius"/>
    </source>
</evidence>
<reference evidence="13 14" key="1">
    <citation type="submission" date="2019-10" db="EMBL/GenBank/DDBJ databases">
        <authorList>
            <person name="Palmer J.M."/>
        </authorList>
    </citation>
    <scope>NUCLEOTIDE SEQUENCE [LARGE SCALE GENOMIC DNA]</scope>
    <source>
        <strain evidence="13 14">TWF506</strain>
    </source>
</reference>
<evidence type="ECO:0000256" key="1">
    <source>
        <dbReference type="ARBA" id="ARBA00004589"/>
    </source>
</evidence>
<evidence type="ECO:0000313" key="13">
    <source>
        <dbReference type="EMBL" id="KAK6513078.1"/>
    </source>
</evidence>
<feature type="region of interest" description="Disordered" evidence="10">
    <location>
        <begin position="247"/>
        <end position="269"/>
    </location>
</feature>
<keyword evidence="5" id="KW-0325">Glycoprotein</keyword>
<evidence type="ECO:0000259" key="12">
    <source>
        <dbReference type="PROSITE" id="PS52012"/>
    </source>
</evidence>
<sequence>MDSSALLMSYLLKNLGRIGINQLPMEIIRDRRDMKASIFTYPILGLCWVLLLWPFACAQFEEGQIPACASTCTYGAFYSPDCKDKDYLCLCKDPTMLSFLIPCTGAMCEPFEIDQTVSAVQEVCAAVGVSLSITTTWSIAQSSTATPTTYEPSHHPSGTPNSWKTLRTSTVVAVTTTLGSDSLPSNTSTAFPHGEASSSSKLSTGAISGIAVGVILPVVALVILFFVLSKRRYRKLGVPILPASKSHETDRWGGIGPDNDVPGQVSEVK</sequence>
<dbReference type="Proteomes" id="UP001307849">
    <property type="component" value="Unassembled WGS sequence"/>
</dbReference>
<protein>
    <recommendedName>
        <fullName evidence="12">CFEM domain-containing protein</fullName>
    </recommendedName>
</protein>
<feature type="domain" description="CFEM" evidence="12">
    <location>
        <begin position="39"/>
        <end position="151"/>
    </location>
</feature>
<feature type="disulfide bond" evidence="9">
    <location>
        <begin position="68"/>
        <end position="108"/>
    </location>
</feature>
<evidence type="ECO:0000256" key="9">
    <source>
        <dbReference type="PROSITE-ProRule" id="PRU01356"/>
    </source>
</evidence>
<comment type="subcellular location">
    <subcellularLocation>
        <location evidence="1">Membrane</location>
        <topology evidence="1">Lipid-anchor</topology>
        <topology evidence="1">GPI-anchor</topology>
    </subcellularLocation>
    <subcellularLocation>
        <location evidence="2">Secreted</location>
    </subcellularLocation>
</comment>
<keyword evidence="11" id="KW-0812">Transmembrane</keyword>
<feature type="disulfide bond" evidence="9">
    <location>
        <begin position="82"/>
        <end position="89"/>
    </location>
</feature>
<name>A0AAN8NUU9_9PEZI</name>
<keyword evidence="11" id="KW-1133">Transmembrane helix</keyword>
<feature type="transmembrane region" description="Helical" evidence="11">
    <location>
        <begin position="206"/>
        <end position="228"/>
    </location>
</feature>
<gene>
    <name evidence="13" type="ORF">TWF506_009241</name>
</gene>
<dbReference type="AlphaFoldDB" id="A0AAN8NUU9"/>
<keyword evidence="11" id="KW-0472">Membrane</keyword>
<keyword evidence="5" id="KW-0336">GPI-anchor</keyword>
<feature type="disulfide bond" evidence="9">
    <location>
        <begin position="72"/>
        <end position="103"/>
    </location>
</feature>
<keyword evidence="6" id="KW-0732">Signal</keyword>
<feature type="disulfide bond" evidence="9">
    <location>
        <begin position="91"/>
        <end position="124"/>
    </location>
</feature>
<evidence type="ECO:0000256" key="6">
    <source>
        <dbReference type="ARBA" id="ARBA00022729"/>
    </source>
</evidence>
<evidence type="ECO:0000256" key="2">
    <source>
        <dbReference type="ARBA" id="ARBA00004613"/>
    </source>
</evidence>
<keyword evidence="14" id="KW-1185">Reference proteome</keyword>
<keyword evidence="9" id="KW-0408">Iron</keyword>
<dbReference type="GO" id="GO:0046872">
    <property type="term" value="F:metal ion binding"/>
    <property type="evidence" value="ECO:0007669"/>
    <property type="project" value="UniProtKB-UniRule"/>
</dbReference>
<keyword evidence="4" id="KW-0964">Secreted</keyword>
<evidence type="ECO:0000256" key="8">
    <source>
        <dbReference type="ARBA" id="ARBA00023288"/>
    </source>
</evidence>